<feature type="compositionally biased region" description="Basic and acidic residues" evidence="1">
    <location>
        <begin position="201"/>
        <end position="220"/>
    </location>
</feature>
<feature type="region of interest" description="Disordered" evidence="1">
    <location>
        <begin position="404"/>
        <end position="427"/>
    </location>
</feature>
<evidence type="ECO:0000256" key="1">
    <source>
        <dbReference type="SAM" id="MobiDB-lite"/>
    </source>
</evidence>
<feature type="region of interest" description="Disordered" evidence="1">
    <location>
        <begin position="201"/>
        <end position="232"/>
    </location>
</feature>
<gene>
    <name evidence="2" type="ORF">PAUS00366_LOCUS4988</name>
    <name evidence="3" type="ORF">PAUS00366_LOCUS4989</name>
</gene>
<name>A0A6U9X2P4_9STRA</name>
<accession>A0A6U9X2P4</accession>
<feature type="compositionally biased region" description="Polar residues" evidence="1">
    <location>
        <begin position="413"/>
        <end position="423"/>
    </location>
</feature>
<dbReference type="EMBL" id="HBIX01006318">
    <property type="protein sequence ID" value="CAE0712236.1"/>
    <property type="molecule type" value="Transcribed_RNA"/>
</dbReference>
<protein>
    <submittedName>
        <fullName evidence="3">Uncharacterized protein</fullName>
    </submittedName>
</protein>
<evidence type="ECO:0000313" key="2">
    <source>
        <dbReference type="EMBL" id="CAE0712236.1"/>
    </source>
</evidence>
<dbReference type="EMBL" id="HBIX01006319">
    <property type="protein sequence ID" value="CAE0712237.1"/>
    <property type="molecule type" value="Transcribed_RNA"/>
</dbReference>
<reference evidence="3" key="1">
    <citation type="submission" date="2021-01" db="EMBL/GenBank/DDBJ databases">
        <authorList>
            <person name="Corre E."/>
            <person name="Pelletier E."/>
            <person name="Niang G."/>
            <person name="Scheremetjew M."/>
            <person name="Finn R."/>
            <person name="Kale V."/>
            <person name="Holt S."/>
            <person name="Cochrane G."/>
            <person name="Meng A."/>
            <person name="Brown T."/>
            <person name="Cohen L."/>
        </authorList>
    </citation>
    <scope>NUCLEOTIDE SEQUENCE</scope>
    <source>
        <strain evidence="3">10249 10 AB</strain>
    </source>
</reference>
<evidence type="ECO:0000313" key="3">
    <source>
        <dbReference type="EMBL" id="CAE0712237.1"/>
    </source>
</evidence>
<organism evidence="3">
    <name type="scientific">Pseudo-nitzschia australis</name>
    <dbReference type="NCBI Taxonomy" id="44445"/>
    <lineage>
        <taxon>Eukaryota</taxon>
        <taxon>Sar</taxon>
        <taxon>Stramenopiles</taxon>
        <taxon>Ochrophyta</taxon>
        <taxon>Bacillariophyta</taxon>
        <taxon>Bacillariophyceae</taxon>
        <taxon>Bacillariophycidae</taxon>
        <taxon>Bacillariales</taxon>
        <taxon>Bacillariaceae</taxon>
        <taxon>Pseudo-nitzschia</taxon>
    </lineage>
</organism>
<dbReference type="AlphaFoldDB" id="A0A6U9X2P4"/>
<sequence>MQCTKIAMGRGSISTSHGQIRILKHSTPDLLTYIQKAVQTGVYRSSDEIEEMNQKLRDSPSDLRRVRWNVQRGSKIQDYPKEYEILSLNPPAPFKPRIPVKDQKKIYSKYMQEKRPTDRLAQNYLNRQQHTDRNSSEPMSADEYYRRLLGSNKAPKAESAMGAKSAIIAKAYAVAVKQYEVMRTDNLSEKEAMEKVEELLAQDDREEKTSSRTKAEDLQKKTNAQETSAKETKNVVERAQIAFPGAKPKEEILGKRTNKAKGTTSTLSIAAGYGHDTAVSMLYSENQRSFEGMINWTKRLQAVPYQKWTVGASVSLDHWIAKRVLGLSEETWLALLEGSSPELMGRGRDIVMARHALFPETIIESDFQAAVDDESDSMSDETMGRAEDDLDALLATLDGLEGWNSSDSDEGQLSETATKANNDSSSSLEEKLTEELQAWRTQHVEQHYDDWAEEKKQEFMSWLETFVASQVPESSISRVDLEETRKNILETPPQQKEEADDFWNSISDETSAEVFLQSLLQENKIGSEHPFFDLDYQTQLERLVNLGAIRELANEYATEAGRSKFLTRYGDYLLEGVQFDHLIPDSSGPIVGSDLGKHLQEKYDIDPSDRFSLKKVRFGTEGFESNASKNARMLFMAWNQFKAGRAHYEEQLFKKGLLGLSYETKKAKK</sequence>
<proteinExistence type="predicted"/>